<evidence type="ECO:0000313" key="2">
    <source>
        <dbReference type="EMBL" id="GFS43330.1"/>
    </source>
</evidence>
<reference evidence="2" key="1">
    <citation type="submission" date="2020-08" db="EMBL/GenBank/DDBJ databases">
        <title>Multicomponent nature underlies the extraordinary mechanical properties of spider dragline silk.</title>
        <authorList>
            <person name="Kono N."/>
            <person name="Nakamura H."/>
            <person name="Mori M."/>
            <person name="Yoshida Y."/>
            <person name="Ohtoshi R."/>
            <person name="Malay A.D."/>
            <person name="Moran D.A.P."/>
            <person name="Tomita M."/>
            <person name="Numata K."/>
            <person name="Arakawa K."/>
        </authorList>
    </citation>
    <scope>NUCLEOTIDE SEQUENCE</scope>
</reference>
<proteinExistence type="predicted"/>
<dbReference type="OrthoDB" id="6436491at2759"/>
<dbReference type="AlphaFoldDB" id="A0A8X6MC39"/>
<accession>A0A8X6MC39</accession>
<comment type="caution">
    <text evidence="2">The sequence shown here is derived from an EMBL/GenBank/DDBJ whole genome shotgun (WGS) entry which is preliminary data.</text>
</comment>
<keyword evidence="3" id="KW-1185">Reference proteome</keyword>
<dbReference type="EMBL" id="BMAV01025651">
    <property type="protein sequence ID" value="GFS43330.1"/>
    <property type="molecule type" value="Genomic_DNA"/>
</dbReference>
<evidence type="ECO:0000313" key="3">
    <source>
        <dbReference type="Proteomes" id="UP000886998"/>
    </source>
</evidence>
<protein>
    <submittedName>
        <fullName evidence="2">Uncharacterized protein</fullName>
    </submittedName>
</protein>
<evidence type="ECO:0000256" key="1">
    <source>
        <dbReference type="SAM" id="Phobius"/>
    </source>
</evidence>
<keyword evidence="1" id="KW-0472">Membrane</keyword>
<feature type="transmembrane region" description="Helical" evidence="1">
    <location>
        <begin position="60"/>
        <end position="81"/>
    </location>
</feature>
<name>A0A8X6MC39_9ARAC</name>
<organism evidence="2 3">
    <name type="scientific">Trichonephila inaurata madagascariensis</name>
    <dbReference type="NCBI Taxonomy" id="2747483"/>
    <lineage>
        <taxon>Eukaryota</taxon>
        <taxon>Metazoa</taxon>
        <taxon>Ecdysozoa</taxon>
        <taxon>Arthropoda</taxon>
        <taxon>Chelicerata</taxon>
        <taxon>Arachnida</taxon>
        <taxon>Araneae</taxon>
        <taxon>Araneomorphae</taxon>
        <taxon>Entelegynae</taxon>
        <taxon>Araneoidea</taxon>
        <taxon>Nephilidae</taxon>
        <taxon>Trichonephila</taxon>
        <taxon>Trichonephila inaurata</taxon>
    </lineage>
</organism>
<sequence>MVILPAARVNSSSMAEKEAVLSLPGKIPKHYKELKIMVTSECMKDVSLTLWKTYKIERSILISASGTLITYGILLATLSGYG</sequence>
<keyword evidence="1" id="KW-1133">Transmembrane helix</keyword>
<keyword evidence="1" id="KW-0812">Transmembrane</keyword>
<gene>
    <name evidence="2" type="ORF">TNIN_368351</name>
</gene>
<dbReference type="Proteomes" id="UP000886998">
    <property type="component" value="Unassembled WGS sequence"/>
</dbReference>